<accession>A0AAW7MDM8</accession>
<evidence type="ECO:0000313" key="3">
    <source>
        <dbReference type="Proteomes" id="UP001171687"/>
    </source>
</evidence>
<dbReference type="RefSeq" id="WP_150888318.1">
    <property type="nucleotide sequence ID" value="NZ_CAKZJA010000015.1"/>
</dbReference>
<comment type="caution">
    <text evidence="2">The sequence shown here is derived from an EMBL/GenBank/DDBJ whole genome shotgun (WGS) entry which is preliminary data.</text>
</comment>
<evidence type="ECO:0000313" key="2">
    <source>
        <dbReference type="EMBL" id="MDN4533396.1"/>
    </source>
</evidence>
<name>A0AAW7MDM8_9STAP</name>
<gene>
    <name evidence="1" type="ORF">QYH67_05870</name>
    <name evidence="2" type="ORF">QYH67_07450</name>
</gene>
<dbReference type="EMBL" id="JAUHQC010000010">
    <property type="protein sequence ID" value="MDN4533396.1"/>
    <property type="molecule type" value="Genomic_DNA"/>
</dbReference>
<dbReference type="AlphaFoldDB" id="A0AAW7MDM8"/>
<evidence type="ECO:0000313" key="1">
    <source>
        <dbReference type="EMBL" id="MDN4533102.1"/>
    </source>
</evidence>
<sequence>MSFFYGIEQFEVPGYGARKDSVMSEIRSMYESAFGALKYKDEAFLLMDKLYPHSLLDFMLMSNNFKNYKLVITDYNRDEFRYLTNLIFEYINFIKQDEIINKYDMNHGHFHISFNYDPYTVDRPSSMSKKIFHIHFNYFKDFKFAPENVKKIDINSSNKLHKMMIDKGTLIYQYIYYDYYRKSSFEMISKNKINENLPPGIVFKIGSYKNLLTDDFFELIHEIHNNLKFIHEFFTNYLFDTQLPNHSIFKR</sequence>
<dbReference type="Proteomes" id="UP001171687">
    <property type="component" value="Unassembled WGS sequence"/>
</dbReference>
<reference evidence="2" key="1">
    <citation type="submission" date="2023-07" db="EMBL/GenBank/DDBJ databases">
        <title>Evaluation of the beneficial properties of pineapple isolates.</title>
        <authorList>
            <person name="Adefiranye O."/>
        </authorList>
    </citation>
    <scope>NUCLEOTIDE SEQUENCE</scope>
    <source>
        <strain evidence="2">PAPLE_T1</strain>
    </source>
</reference>
<dbReference type="EMBL" id="JAUHQC010000009">
    <property type="protein sequence ID" value="MDN4533102.1"/>
    <property type="molecule type" value="Genomic_DNA"/>
</dbReference>
<protein>
    <submittedName>
        <fullName evidence="2">Uncharacterized protein</fullName>
    </submittedName>
</protein>
<organism evidence="2 3">
    <name type="scientific">Staphylococcus auricularis</name>
    <dbReference type="NCBI Taxonomy" id="29379"/>
    <lineage>
        <taxon>Bacteria</taxon>
        <taxon>Bacillati</taxon>
        <taxon>Bacillota</taxon>
        <taxon>Bacilli</taxon>
        <taxon>Bacillales</taxon>
        <taxon>Staphylococcaceae</taxon>
        <taxon>Staphylococcus</taxon>
    </lineage>
</organism>
<proteinExistence type="predicted"/>